<dbReference type="GO" id="GO:0005576">
    <property type="term" value="C:extracellular region"/>
    <property type="evidence" value="ECO:0007669"/>
    <property type="project" value="UniProtKB-SubCell"/>
</dbReference>
<evidence type="ECO:0000256" key="9">
    <source>
        <dbReference type="ARBA" id="ARBA00036320"/>
    </source>
</evidence>
<dbReference type="SUPFAM" id="SSF50494">
    <property type="entry name" value="Trypsin-like serine proteases"/>
    <property type="match status" value="1"/>
</dbReference>
<keyword evidence="8" id="KW-1015">Disulfide bond</keyword>
<evidence type="ECO:0000256" key="11">
    <source>
        <dbReference type="RuleBase" id="RU363034"/>
    </source>
</evidence>
<dbReference type="InterPro" id="IPR018114">
    <property type="entry name" value="TRYPSIN_HIS"/>
</dbReference>
<dbReference type="PRINTS" id="PR00722">
    <property type="entry name" value="CHYMOTRYPSIN"/>
</dbReference>
<evidence type="ECO:0000313" key="14">
    <source>
        <dbReference type="EMBL" id="KAG6458290.1"/>
    </source>
</evidence>
<dbReference type="InterPro" id="IPR043504">
    <property type="entry name" value="Peptidase_S1_PA_chymotrypsin"/>
</dbReference>
<evidence type="ECO:0000259" key="13">
    <source>
        <dbReference type="PROSITE" id="PS50240"/>
    </source>
</evidence>
<dbReference type="InterPro" id="IPR001314">
    <property type="entry name" value="Peptidase_S1A"/>
</dbReference>
<evidence type="ECO:0000256" key="5">
    <source>
        <dbReference type="ARBA" id="ARBA00022729"/>
    </source>
</evidence>
<comment type="catalytic activity">
    <reaction evidence="9">
        <text>Preferential cleavage: Arg-|-Xaa, Lys-|-Xaa.</text>
        <dbReference type="EC" id="3.4.21.4"/>
    </reaction>
</comment>
<sequence>MKVVFLLALLGTALAAPKSVSRIVGGSPTTIYEYPYLSNMEFHLLGIIWFQFCGGSLITSSVVLSAAHCYAGDHPSQWRVRLGSTFVNTGGSLIGVSELLIHPKYSGATLDADVAIVRLSRPAVFSDGVRSARIAGPNYNLPDGTPVNAAGWGALSSGGASPSQLHHVQVNIINQELCAQRYAYLKTQPNFEHWPDITDGMLCAGILDVGGKDACQGDSGGPLAYSGDIVVGITSWGYRCADPFYPGVNARVSYYSDWIVSNA</sequence>
<dbReference type="PROSITE" id="PS00134">
    <property type="entry name" value="TRYPSIN_HIS"/>
    <property type="match status" value="1"/>
</dbReference>
<name>A0A921ZIP0_MANSE</name>
<dbReference type="PROSITE" id="PS00135">
    <property type="entry name" value="TRYPSIN_SER"/>
    <property type="match status" value="1"/>
</dbReference>
<reference evidence="14" key="1">
    <citation type="journal article" date="2016" name="Insect Biochem. Mol. Biol.">
        <title>Multifaceted biological insights from a draft genome sequence of the tobacco hornworm moth, Manduca sexta.</title>
        <authorList>
            <person name="Kanost M.R."/>
            <person name="Arrese E.L."/>
            <person name="Cao X."/>
            <person name="Chen Y.R."/>
            <person name="Chellapilla S."/>
            <person name="Goldsmith M.R."/>
            <person name="Grosse-Wilde E."/>
            <person name="Heckel D.G."/>
            <person name="Herndon N."/>
            <person name="Jiang H."/>
            <person name="Papanicolaou A."/>
            <person name="Qu J."/>
            <person name="Soulages J.L."/>
            <person name="Vogel H."/>
            <person name="Walters J."/>
            <person name="Waterhouse R.M."/>
            <person name="Ahn S.J."/>
            <person name="Almeida F.C."/>
            <person name="An C."/>
            <person name="Aqrawi P."/>
            <person name="Bretschneider A."/>
            <person name="Bryant W.B."/>
            <person name="Bucks S."/>
            <person name="Chao H."/>
            <person name="Chevignon G."/>
            <person name="Christen J.M."/>
            <person name="Clarke D.F."/>
            <person name="Dittmer N.T."/>
            <person name="Ferguson L.C.F."/>
            <person name="Garavelou S."/>
            <person name="Gordon K.H.J."/>
            <person name="Gunaratna R.T."/>
            <person name="Han Y."/>
            <person name="Hauser F."/>
            <person name="He Y."/>
            <person name="Heidel-Fischer H."/>
            <person name="Hirsh A."/>
            <person name="Hu Y."/>
            <person name="Jiang H."/>
            <person name="Kalra D."/>
            <person name="Klinner C."/>
            <person name="Konig C."/>
            <person name="Kovar C."/>
            <person name="Kroll A.R."/>
            <person name="Kuwar S.S."/>
            <person name="Lee S.L."/>
            <person name="Lehman R."/>
            <person name="Li K."/>
            <person name="Li Z."/>
            <person name="Liang H."/>
            <person name="Lovelace S."/>
            <person name="Lu Z."/>
            <person name="Mansfield J.H."/>
            <person name="McCulloch K.J."/>
            <person name="Mathew T."/>
            <person name="Morton B."/>
            <person name="Muzny D.M."/>
            <person name="Neunemann D."/>
            <person name="Ongeri F."/>
            <person name="Pauchet Y."/>
            <person name="Pu L.L."/>
            <person name="Pyrousis I."/>
            <person name="Rao X.J."/>
            <person name="Redding A."/>
            <person name="Roesel C."/>
            <person name="Sanchez-Gracia A."/>
            <person name="Schaack S."/>
            <person name="Shukla A."/>
            <person name="Tetreau G."/>
            <person name="Wang Y."/>
            <person name="Xiong G.H."/>
            <person name="Traut W."/>
            <person name="Walsh T.K."/>
            <person name="Worley K.C."/>
            <person name="Wu D."/>
            <person name="Wu W."/>
            <person name="Wu Y.Q."/>
            <person name="Zhang X."/>
            <person name="Zou Z."/>
            <person name="Zucker H."/>
            <person name="Briscoe A.D."/>
            <person name="Burmester T."/>
            <person name="Clem R.J."/>
            <person name="Feyereisen R."/>
            <person name="Grimmelikhuijzen C.J.P."/>
            <person name="Hamodrakas S.J."/>
            <person name="Hansson B.S."/>
            <person name="Huguet E."/>
            <person name="Jermiin L.S."/>
            <person name="Lan Q."/>
            <person name="Lehman H.K."/>
            <person name="Lorenzen M."/>
            <person name="Merzendorfer H."/>
            <person name="Michalopoulos I."/>
            <person name="Morton D.B."/>
            <person name="Muthukrishnan S."/>
            <person name="Oakeshott J.G."/>
            <person name="Palmer W."/>
            <person name="Park Y."/>
            <person name="Passarelli A.L."/>
            <person name="Rozas J."/>
            <person name="Schwartz L.M."/>
            <person name="Smith W."/>
            <person name="Southgate A."/>
            <person name="Vilcinskas A."/>
            <person name="Vogt R."/>
            <person name="Wang P."/>
            <person name="Werren J."/>
            <person name="Yu X.Q."/>
            <person name="Zhou J.J."/>
            <person name="Brown S.J."/>
            <person name="Scherer S.E."/>
            <person name="Richards S."/>
            <person name="Blissard G.W."/>
        </authorList>
    </citation>
    <scope>NUCLEOTIDE SEQUENCE</scope>
</reference>
<dbReference type="OrthoDB" id="10059102at2759"/>
<evidence type="ECO:0000256" key="12">
    <source>
        <dbReference type="SAM" id="SignalP"/>
    </source>
</evidence>
<evidence type="ECO:0000256" key="3">
    <source>
        <dbReference type="ARBA" id="ARBA00022525"/>
    </source>
</evidence>
<dbReference type="InterPro" id="IPR050430">
    <property type="entry name" value="Peptidase_S1"/>
</dbReference>
<keyword evidence="15" id="KW-1185">Reference proteome</keyword>
<feature type="chain" id="PRO_5038324519" description="trypsin" evidence="12">
    <location>
        <begin position="16"/>
        <end position="263"/>
    </location>
</feature>
<dbReference type="PROSITE" id="PS50240">
    <property type="entry name" value="TRYPSIN_DOM"/>
    <property type="match status" value="1"/>
</dbReference>
<dbReference type="InterPro" id="IPR009003">
    <property type="entry name" value="Peptidase_S1_PA"/>
</dbReference>
<dbReference type="Gene3D" id="2.40.10.10">
    <property type="entry name" value="Trypsin-like serine proteases"/>
    <property type="match status" value="1"/>
</dbReference>
<feature type="domain" description="Peptidase S1" evidence="13">
    <location>
        <begin position="23"/>
        <end position="263"/>
    </location>
</feature>
<dbReference type="CDD" id="cd00190">
    <property type="entry name" value="Tryp_SPc"/>
    <property type="match status" value="1"/>
</dbReference>
<dbReference type="InterPro" id="IPR033116">
    <property type="entry name" value="TRYPSIN_SER"/>
</dbReference>
<evidence type="ECO:0000256" key="8">
    <source>
        <dbReference type="ARBA" id="ARBA00023157"/>
    </source>
</evidence>
<dbReference type="PANTHER" id="PTHR24276">
    <property type="entry name" value="POLYSERASE-RELATED"/>
    <property type="match status" value="1"/>
</dbReference>
<organism evidence="14 15">
    <name type="scientific">Manduca sexta</name>
    <name type="common">Tobacco hawkmoth</name>
    <name type="synonym">Tobacco hornworm</name>
    <dbReference type="NCBI Taxonomy" id="7130"/>
    <lineage>
        <taxon>Eukaryota</taxon>
        <taxon>Metazoa</taxon>
        <taxon>Ecdysozoa</taxon>
        <taxon>Arthropoda</taxon>
        <taxon>Hexapoda</taxon>
        <taxon>Insecta</taxon>
        <taxon>Pterygota</taxon>
        <taxon>Neoptera</taxon>
        <taxon>Endopterygota</taxon>
        <taxon>Lepidoptera</taxon>
        <taxon>Glossata</taxon>
        <taxon>Ditrysia</taxon>
        <taxon>Bombycoidea</taxon>
        <taxon>Sphingidae</taxon>
        <taxon>Sphinginae</taxon>
        <taxon>Sphingini</taxon>
        <taxon>Manduca</taxon>
    </lineage>
</organism>
<reference evidence="14" key="2">
    <citation type="submission" date="2020-12" db="EMBL/GenBank/DDBJ databases">
        <authorList>
            <person name="Kanost M."/>
        </authorList>
    </citation>
    <scope>NUCLEOTIDE SEQUENCE</scope>
</reference>
<dbReference type="FunFam" id="2.40.10.10:FF:000047">
    <property type="entry name" value="Trypsin eta"/>
    <property type="match status" value="1"/>
</dbReference>
<feature type="signal peptide" evidence="12">
    <location>
        <begin position="1"/>
        <end position="15"/>
    </location>
</feature>
<keyword evidence="3" id="KW-0964">Secreted</keyword>
<evidence type="ECO:0000256" key="1">
    <source>
        <dbReference type="ARBA" id="ARBA00004613"/>
    </source>
</evidence>
<keyword evidence="6 11" id="KW-0378">Hydrolase</keyword>
<keyword evidence="5 12" id="KW-0732">Signal</keyword>
<keyword evidence="7 11" id="KW-0720">Serine protease</keyword>
<comment type="subcellular location">
    <subcellularLocation>
        <location evidence="1">Secreted</location>
    </subcellularLocation>
</comment>
<dbReference type="SMART" id="SM00020">
    <property type="entry name" value="Tryp_SPc"/>
    <property type="match status" value="1"/>
</dbReference>
<dbReference type="EC" id="3.4.21.4" evidence="10"/>
<dbReference type="InterPro" id="IPR001254">
    <property type="entry name" value="Trypsin_dom"/>
</dbReference>
<evidence type="ECO:0000256" key="2">
    <source>
        <dbReference type="ARBA" id="ARBA00007664"/>
    </source>
</evidence>
<dbReference type="GO" id="GO:0016485">
    <property type="term" value="P:protein processing"/>
    <property type="evidence" value="ECO:0007669"/>
    <property type="project" value="UniProtKB-ARBA"/>
</dbReference>
<dbReference type="PANTHER" id="PTHR24276:SF91">
    <property type="entry name" value="AT26814P-RELATED"/>
    <property type="match status" value="1"/>
</dbReference>
<evidence type="ECO:0000256" key="7">
    <source>
        <dbReference type="ARBA" id="ARBA00022825"/>
    </source>
</evidence>
<gene>
    <name evidence="14" type="ORF">O3G_MSEX010774</name>
</gene>
<dbReference type="EMBL" id="JH668578">
    <property type="protein sequence ID" value="KAG6458290.1"/>
    <property type="molecule type" value="Genomic_DNA"/>
</dbReference>
<proteinExistence type="inferred from homology"/>
<dbReference type="AlphaFoldDB" id="A0A921ZIP0"/>
<dbReference type="GO" id="GO:0004252">
    <property type="term" value="F:serine-type endopeptidase activity"/>
    <property type="evidence" value="ECO:0007669"/>
    <property type="project" value="UniProtKB-EC"/>
</dbReference>
<accession>A0A921ZIP0</accession>
<evidence type="ECO:0000256" key="10">
    <source>
        <dbReference type="ARBA" id="ARBA00038868"/>
    </source>
</evidence>
<comment type="similarity">
    <text evidence="2">Belongs to the peptidase S1 family.</text>
</comment>
<dbReference type="EMBL" id="JH668578">
    <property type="protein sequence ID" value="KAG6458289.1"/>
    <property type="molecule type" value="Genomic_DNA"/>
</dbReference>
<dbReference type="Pfam" id="PF00089">
    <property type="entry name" value="Trypsin"/>
    <property type="match status" value="1"/>
</dbReference>
<evidence type="ECO:0000256" key="4">
    <source>
        <dbReference type="ARBA" id="ARBA00022670"/>
    </source>
</evidence>
<evidence type="ECO:0000256" key="6">
    <source>
        <dbReference type="ARBA" id="ARBA00022801"/>
    </source>
</evidence>
<evidence type="ECO:0000313" key="15">
    <source>
        <dbReference type="Proteomes" id="UP000791440"/>
    </source>
</evidence>
<keyword evidence="4 11" id="KW-0645">Protease</keyword>
<dbReference type="Proteomes" id="UP000791440">
    <property type="component" value="Unassembled WGS sequence"/>
</dbReference>
<comment type="caution">
    <text evidence="14">The sequence shown here is derived from an EMBL/GenBank/DDBJ whole genome shotgun (WGS) entry which is preliminary data.</text>
</comment>
<protein>
    <recommendedName>
        <fullName evidence="10">trypsin</fullName>
        <ecNumber evidence="10">3.4.21.4</ecNumber>
    </recommendedName>
</protein>